<dbReference type="PANTHER" id="PTHR36108:SF13">
    <property type="entry name" value="COLOSSIN-B-RELATED"/>
    <property type="match status" value="1"/>
</dbReference>
<dbReference type="Proteomes" id="UP000621516">
    <property type="component" value="Unassembled WGS sequence"/>
</dbReference>
<dbReference type="AlphaFoldDB" id="A0A8J6PZU2"/>
<evidence type="ECO:0000256" key="1">
    <source>
        <dbReference type="ARBA" id="ARBA00007257"/>
    </source>
</evidence>
<proteinExistence type="inferred from homology"/>
<evidence type="ECO:0000313" key="5">
    <source>
        <dbReference type="EMBL" id="MBD0825076.1"/>
    </source>
</evidence>
<reference evidence="5 6" key="1">
    <citation type="journal article" date="2018" name="J. Microbiol.">
        <title>Aestuariibaculum marinum sp. nov., a marine bacterium isolated from seawater in South Korea.</title>
        <authorList>
            <person name="Choi J."/>
            <person name="Lee D."/>
            <person name="Jang J.H."/>
            <person name="Cha S."/>
            <person name="Seo T."/>
        </authorList>
    </citation>
    <scope>NUCLEOTIDE SEQUENCE [LARGE SCALE GENOMIC DNA]</scope>
    <source>
        <strain evidence="5 6">IP7</strain>
    </source>
</reference>
<comment type="similarity">
    <text evidence="1">Belongs to the serine-aspartate repeat-containing protein (SDr) family.</text>
</comment>
<keyword evidence="3" id="KW-0732">Signal</keyword>
<dbReference type="EMBL" id="JACVXD010000010">
    <property type="protein sequence ID" value="MBD0825076.1"/>
    <property type="molecule type" value="Genomic_DNA"/>
</dbReference>
<dbReference type="Pfam" id="PF13620">
    <property type="entry name" value="CarboxypepD_reg"/>
    <property type="match status" value="1"/>
</dbReference>
<feature type="domain" description="DUF4382" evidence="4">
    <location>
        <begin position="33"/>
        <end position="177"/>
    </location>
</feature>
<evidence type="ECO:0000256" key="3">
    <source>
        <dbReference type="ARBA" id="ARBA00022729"/>
    </source>
</evidence>
<keyword evidence="6" id="KW-1185">Reference proteome</keyword>
<gene>
    <name evidence="5" type="ORF">ICJ85_13720</name>
</gene>
<organism evidence="5 6">
    <name type="scientific">Aestuariibaculum marinum</name>
    <dbReference type="NCBI Taxonomy" id="2683592"/>
    <lineage>
        <taxon>Bacteria</taxon>
        <taxon>Pseudomonadati</taxon>
        <taxon>Bacteroidota</taxon>
        <taxon>Flavobacteriia</taxon>
        <taxon>Flavobacteriales</taxon>
        <taxon>Flavobacteriaceae</taxon>
    </lineage>
</organism>
<dbReference type="InterPro" id="IPR025491">
    <property type="entry name" value="DUF4382"/>
</dbReference>
<dbReference type="PANTHER" id="PTHR36108">
    <property type="entry name" value="COLOSSIN-B-RELATED"/>
    <property type="match status" value="1"/>
</dbReference>
<dbReference type="SUPFAM" id="SSF49478">
    <property type="entry name" value="Cna protein B-type domain"/>
    <property type="match status" value="1"/>
</dbReference>
<sequence length="277" mass="30076">MNFKNLKTYLIIGISIMSLTFFNSCSDNDGENTSRVQLKLVDAPGDYEEVNVVITDIQYNSTENEDGWQSFAPAEAYPIEVDLTELISGNSLLLTDQIIPSGMLKQIRLVLGDGNTLKLEGDDTLIPLSTPSAMQSGLKLNLNTELEGGFTYTFILDWVVSESIVESGSTGSYNLKPVIKVNAEVNSGSVSGTVVENIEEVETPMADVTVEIYDAEDLKVTDTMTDENGNFLFQGLEGGTYTLKISREGYNAYSAETMVIVGEVTEAGTILLTTVTP</sequence>
<comment type="caution">
    <text evidence="5">The sequence shown here is derived from an EMBL/GenBank/DDBJ whole genome shotgun (WGS) entry which is preliminary data.</text>
</comment>
<dbReference type="Gene3D" id="2.60.40.1120">
    <property type="entry name" value="Carboxypeptidase-like, regulatory domain"/>
    <property type="match status" value="1"/>
</dbReference>
<keyword evidence="2" id="KW-0964">Secreted</keyword>
<evidence type="ECO:0000313" key="6">
    <source>
        <dbReference type="Proteomes" id="UP000621516"/>
    </source>
</evidence>
<evidence type="ECO:0000259" key="4">
    <source>
        <dbReference type="Pfam" id="PF14321"/>
    </source>
</evidence>
<dbReference type="RefSeq" id="WP_188224371.1">
    <property type="nucleotide sequence ID" value="NZ_JACVXD010000010.1"/>
</dbReference>
<evidence type="ECO:0000256" key="2">
    <source>
        <dbReference type="ARBA" id="ARBA00022525"/>
    </source>
</evidence>
<protein>
    <submittedName>
        <fullName evidence="5">DUF4382 domain-containing protein</fullName>
    </submittedName>
</protein>
<accession>A0A8J6PZU2</accession>
<dbReference type="Pfam" id="PF14321">
    <property type="entry name" value="DUF4382"/>
    <property type="match status" value="1"/>
</dbReference>
<name>A0A8J6PZU2_9FLAO</name>